<proteinExistence type="predicted"/>
<dbReference type="EMBL" id="GG666633">
    <property type="protein sequence ID" value="EEN47181.1"/>
    <property type="molecule type" value="Genomic_DNA"/>
</dbReference>
<gene>
    <name evidence="1" type="ORF">BRAFLDRAFT_105372</name>
</gene>
<protein>
    <submittedName>
        <fullName evidence="1">Uncharacterized protein</fullName>
    </submittedName>
</protein>
<name>C3ZJP6_BRAFL</name>
<sequence>MYTEDVKLRWLHPEDIYSITNRVLEDPSADMVRWEWIEDVAYRTWTRPIPESKCMYLAAPTMLYIDNWEFIGLLNSWCLQDALWHSPLFNMLLKTKGIERYLRFIEFIYVFFHWHLRFIPSRTASSLIASIALTGLTIPYLYKEDTAYITPEDEDAFKRHQQFDTQIHLGLLGAVGRQYVRVKACEERMRSLFGNVKRNSTRYNQRIGAKIEQVRRRYRMFPQFIAATISEIMQQNITTIPPHAALFNEETIEAWSLAREEVIDRKFDPRNLLGYTFSNMTVTVKEDQILRLYGNMPHILKHFGHKLSSDYVYYPENLGKLSERFEPQRIVTATSSHVPPFDLPHLVPHLKVTAAHLLEQAALCTPSWYVWGPDQYAPNYYVTNSIQPSVDDTVQTETRPCDMITYLKSKVCPEGGFTSEYINSNQHVKVLVFDIDRPQPVGVVDKALVEGMARDTIDMADRIFEKIPDIGNGSVVHYVFWSDSGVEPSEKIGLHHHIKLPSGIVMTINAARQLVSLANNLRYMYPYTIGIECDQNVYDSSIYPKADTPKGHGIRLPGQRKCDGKKRMVCVVRTDDLPLSEPIPVTAMFVHSPDMDERGTPIVIGKVIDCLHDVVPIDDEGFLAASNIDTLNHFTRNNCSADVHRIMASLNKHTILFDQWSNSGGDVERLSKMVNELWILSGKKQMIDYVRITVGHEDTTYPQHFIEQLNTSYFKVIKNRLALVIPGMELKGGLPYCPRRPHRNKPKAPVAVHVIFNASMVRFGLSVSNCFKPTCISKRLHTEVFLRMADQFVSPFVRKEFDVEFLTLFNTKTDVYTIFFTKHEGHSVVDEELNEYVEIQPYSRYLTSSEDIAYLYAYEPAHNGVAIFRTKNHDFVIMYKDPVNNEIRPKVVVTRVVGYMVFYLRQSSFLPTLHSQLMEQVIDIIENKDGQPINEV</sequence>
<dbReference type="AlphaFoldDB" id="C3ZJP6"/>
<reference evidence="1" key="1">
    <citation type="journal article" date="2008" name="Nature">
        <title>The amphioxus genome and the evolution of the chordate karyotype.</title>
        <authorList>
            <consortium name="US DOE Joint Genome Institute (JGI-PGF)"/>
            <person name="Putnam N.H."/>
            <person name="Butts T."/>
            <person name="Ferrier D.E.K."/>
            <person name="Furlong R.F."/>
            <person name="Hellsten U."/>
            <person name="Kawashima T."/>
            <person name="Robinson-Rechavi M."/>
            <person name="Shoguchi E."/>
            <person name="Terry A."/>
            <person name="Yu J.-K."/>
            <person name="Benito-Gutierrez E.L."/>
            <person name="Dubchak I."/>
            <person name="Garcia-Fernandez J."/>
            <person name="Gibson-Brown J.J."/>
            <person name="Grigoriev I.V."/>
            <person name="Horton A.C."/>
            <person name="de Jong P.J."/>
            <person name="Jurka J."/>
            <person name="Kapitonov V.V."/>
            <person name="Kohara Y."/>
            <person name="Kuroki Y."/>
            <person name="Lindquist E."/>
            <person name="Lucas S."/>
            <person name="Osoegawa K."/>
            <person name="Pennacchio L.A."/>
            <person name="Salamov A.A."/>
            <person name="Satou Y."/>
            <person name="Sauka-Spengler T."/>
            <person name="Schmutz J."/>
            <person name="Shin-I T."/>
            <person name="Toyoda A."/>
            <person name="Bronner-Fraser M."/>
            <person name="Fujiyama A."/>
            <person name="Holland L.Z."/>
            <person name="Holland P.W.H."/>
            <person name="Satoh N."/>
            <person name="Rokhsar D.S."/>
        </authorList>
    </citation>
    <scope>NUCLEOTIDE SEQUENCE [LARGE SCALE GENOMIC DNA]</scope>
    <source>
        <strain evidence="1">S238N-H82</strain>
        <tissue evidence="1">Testes</tissue>
    </source>
</reference>
<organism>
    <name type="scientific">Branchiostoma floridae</name>
    <name type="common">Florida lancelet</name>
    <name type="synonym">Amphioxus</name>
    <dbReference type="NCBI Taxonomy" id="7739"/>
    <lineage>
        <taxon>Eukaryota</taxon>
        <taxon>Metazoa</taxon>
        <taxon>Chordata</taxon>
        <taxon>Cephalochordata</taxon>
        <taxon>Leptocardii</taxon>
        <taxon>Amphioxiformes</taxon>
        <taxon>Branchiostomatidae</taxon>
        <taxon>Branchiostoma</taxon>
    </lineage>
</organism>
<dbReference type="InParanoid" id="C3ZJP6"/>
<accession>C3ZJP6</accession>
<evidence type="ECO:0000313" key="1">
    <source>
        <dbReference type="EMBL" id="EEN47181.1"/>
    </source>
</evidence>